<protein>
    <submittedName>
        <fullName evidence="1">Uncharacterized protein</fullName>
    </submittedName>
</protein>
<reference evidence="1 2" key="1">
    <citation type="submission" date="2024-02" db="EMBL/GenBank/DDBJ databases">
        <title>STSV induces naive adaptation in Sulfolobus.</title>
        <authorList>
            <person name="Xiang X."/>
            <person name="Song M."/>
        </authorList>
    </citation>
    <scope>NUCLEOTIDE SEQUENCE [LARGE SCALE GENOMIC DNA]</scope>
    <source>
        <strain evidence="1 2">RT2</strain>
    </source>
</reference>
<keyword evidence="2" id="KW-1185">Reference proteome</keyword>
<evidence type="ECO:0000313" key="1">
    <source>
        <dbReference type="EMBL" id="WWQ59875.1"/>
    </source>
</evidence>
<dbReference type="NCBIfam" id="NF046072">
    <property type="entry name" value="UpsX"/>
    <property type="match status" value="1"/>
</dbReference>
<proteinExistence type="predicted"/>
<dbReference type="EMBL" id="CP146016">
    <property type="protein sequence ID" value="WWQ59875.1"/>
    <property type="molecule type" value="Genomic_DNA"/>
</dbReference>
<organism evidence="1 2">
    <name type="scientific">Sulfolobus tengchongensis</name>
    <dbReference type="NCBI Taxonomy" id="207809"/>
    <lineage>
        <taxon>Archaea</taxon>
        <taxon>Thermoproteota</taxon>
        <taxon>Thermoprotei</taxon>
        <taxon>Sulfolobales</taxon>
        <taxon>Sulfolobaceae</taxon>
        <taxon>Sulfolobus</taxon>
    </lineage>
</organism>
<gene>
    <name evidence="1" type="ORF">V6M85_10400</name>
</gene>
<dbReference type="Proteomes" id="UP001432202">
    <property type="component" value="Chromosome"/>
</dbReference>
<name>A0AAX4KZW9_9CREN</name>
<dbReference type="RefSeq" id="WP_338599673.1">
    <property type="nucleotide sequence ID" value="NZ_CP146016.1"/>
</dbReference>
<dbReference type="AlphaFoldDB" id="A0AAX4KZW9"/>
<accession>A0AAX4KZW9</accession>
<sequence>MIVPNFEVYNKLDLITELNCWFELEDNETVKLICDALRHPSIVIKGDSIIIDGQEWIFRKGRNVIALIDNKETLIRRDDSEYVVDYVLYRNDEIYPIYLKNRRYIFNGEEYEKYISYLDKKVLIGKNKTTVILRDKQIDLESGIKYYISRYYFSMEYNNGTKVIDQKGSILEFNFKGKYLGFISSYGHVYRSEQGVIVSNKKGNIGICVDETYLIGEMAGGLIILCGDKLKQYYNTSWREIDRSIDSELSVNLNKNTLGILKGSILYVYDNDFNKMLNFINIKSFIFDSRRIHLLSDDGSIGSAVIAQNYKPLKVINRNNTVHNSIVIQVDENYSHDLSVKNGKIVEIKKVNGINKKLILIEPYEYRKGLLDVKVGNRFYTISYTISYTSQIPKIEFVSAKVLVASKGGTLIQNPDKNALLSFIIKYSIPTRSQLTFNINILNDSFRIISEENSTEKLIQIPLRIGSLEMANIQVKVNAYVDERLIASLEFLAPIEVIDNNAEDYSKSLVVKNSLTREIIAKRNNIFQWEEIFERPSEYQGIIFGKEGEEIEIDGEKIFVRNGPNLITISKDNGNYIREYLIIGVSNPIRDLKTEIKGNLMILKIEIDVDTPFEIFYGPHSYRGVSKGNNEIHFPIEPTYNSIKVRAFSHGFKWEVLYDTNILNSSLIIASNQAMKIREILTSFGIL</sequence>
<dbReference type="GeneID" id="89337183"/>
<evidence type="ECO:0000313" key="2">
    <source>
        <dbReference type="Proteomes" id="UP001432202"/>
    </source>
</evidence>